<keyword evidence="3" id="KW-1185">Reference proteome</keyword>
<gene>
    <name evidence="2" type="ORF">FJQ89_26065</name>
</gene>
<dbReference type="EMBL" id="CP041185">
    <property type="protein sequence ID" value="QDG73503.1"/>
    <property type="molecule type" value="Genomic_DNA"/>
</dbReference>
<accession>A0A4Y6RKM5</accession>
<dbReference type="AlphaFoldDB" id="A0A4Y6RKM5"/>
<evidence type="ECO:0000313" key="2">
    <source>
        <dbReference type="EMBL" id="QDG73503.1"/>
    </source>
</evidence>
<dbReference type="OrthoDB" id="8706539at2"/>
<proteinExistence type="predicted"/>
<protein>
    <submittedName>
        <fullName evidence="2">Uncharacterized protein</fullName>
    </submittedName>
</protein>
<evidence type="ECO:0000256" key="1">
    <source>
        <dbReference type="SAM" id="Phobius"/>
    </source>
</evidence>
<feature type="transmembrane region" description="Helical" evidence="1">
    <location>
        <begin position="46"/>
        <end position="69"/>
    </location>
</feature>
<evidence type="ECO:0000313" key="3">
    <source>
        <dbReference type="Proteomes" id="UP000316665"/>
    </source>
</evidence>
<name>A0A4Y6RKM5_9BURK</name>
<dbReference type="Proteomes" id="UP000316665">
    <property type="component" value="Chromosome"/>
</dbReference>
<keyword evidence="1" id="KW-1133">Transmembrane helix</keyword>
<organism evidence="2 3">
    <name type="scientific">Janthinobacterium tructae</name>
    <dbReference type="NCBI Taxonomy" id="2590869"/>
    <lineage>
        <taxon>Bacteria</taxon>
        <taxon>Pseudomonadati</taxon>
        <taxon>Pseudomonadota</taxon>
        <taxon>Betaproteobacteria</taxon>
        <taxon>Burkholderiales</taxon>
        <taxon>Oxalobacteraceae</taxon>
        <taxon>Janthinobacterium</taxon>
    </lineage>
</organism>
<sequence length="72" mass="8036">MPASLIDNHLSFQPAAEILAARDKVLSVLNSFKPKKRKLMKENLKTFCSGLLTGLVMFAPVLMSAFGWIRGW</sequence>
<dbReference type="RefSeq" id="WP_141172278.1">
    <property type="nucleotide sequence ID" value="NZ_CP041185.1"/>
</dbReference>
<keyword evidence="1" id="KW-0812">Transmembrane</keyword>
<reference evidence="2 3" key="1">
    <citation type="submission" date="2019-06" db="EMBL/GenBank/DDBJ databases">
        <title>Complete genome sequence of Janthinobacterium sp. SNU WT3 isolated from diseased rainbow trout.</title>
        <authorList>
            <person name="Oh W.T."/>
            <person name="Park S.C."/>
        </authorList>
    </citation>
    <scope>NUCLEOTIDE SEQUENCE [LARGE SCALE GENOMIC DNA]</scope>
    <source>
        <strain evidence="2 3">SNU WT3</strain>
    </source>
</reference>
<keyword evidence="1" id="KW-0472">Membrane</keyword>
<dbReference type="KEGG" id="jas:FJQ89_26065"/>